<dbReference type="GO" id="GO:0005829">
    <property type="term" value="C:cytosol"/>
    <property type="evidence" value="ECO:0007669"/>
    <property type="project" value="TreeGrafter"/>
</dbReference>
<accession>A0A543NN18</accession>
<dbReference type="EMBL" id="VFQC01000001">
    <property type="protein sequence ID" value="TQN33229.1"/>
    <property type="molecule type" value="Genomic_DNA"/>
</dbReference>
<dbReference type="Proteomes" id="UP000317422">
    <property type="component" value="Unassembled WGS sequence"/>
</dbReference>
<protein>
    <submittedName>
        <fullName evidence="3">PPOX class probable F420-dependent enzyme</fullName>
    </submittedName>
</protein>
<dbReference type="InterPro" id="IPR012349">
    <property type="entry name" value="Split_barrel_FMN-bd"/>
</dbReference>
<dbReference type="NCBIfam" id="TIGR03618">
    <property type="entry name" value="Rv1155_F420"/>
    <property type="match status" value="1"/>
</dbReference>
<gene>
    <name evidence="3" type="ORF">FHX37_3234</name>
</gene>
<dbReference type="Pfam" id="PF01243">
    <property type="entry name" value="PNPOx_N"/>
    <property type="match status" value="1"/>
</dbReference>
<keyword evidence="1" id="KW-0560">Oxidoreductase</keyword>
<evidence type="ECO:0000256" key="1">
    <source>
        <dbReference type="ARBA" id="ARBA00023002"/>
    </source>
</evidence>
<sequence length="145" mass="16338">MAETSGPYLDLIARDTMGALVTLKRDGRPQLSNVVYAYDPGRWLVRVSVTDSRAKTRNLRRDPRASLYVTSDGGWKYAVAEGEAELTPVTTDPHDGAAEELVDLYRTLSGEHPDWEEFRAAMVDQERLVLRLWVTRAYGMLTPPQ</sequence>
<dbReference type="InterPro" id="IPR019920">
    <property type="entry name" value="F420-binding_dom_put"/>
</dbReference>
<dbReference type="PANTHER" id="PTHR35176">
    <property type="entry name" value="HEME OXYGENASE HI_0854-RELATED"/>
    <property type="match status" value="1"/>
</dbReference>
<dbReference type="SUPFAM" id="SSF50475">
    <property type="entry name" value="FMN-binding split barrel"/>
    <property type="match status" value="1"/>
</dbReference>
<dbReference type="OrthoDB" id="1094370at2"/>
<feature type="domain" description="Pyridoxamine 5'-phosphate oxidase N-terminal" evidence="2">
    <location>
        <begin position="10"/>
        <end position="134"/>
    </location>
</feature>
<comment type="caution">
    <text evidence="3">The sequence shown here is derived from an EMBL/GenBank/DDBJ whole genome shotgun (WGS) entry which is preliminary data.</text>
</comment>
<reference evidence="3 4" key="1">
    <citation type="submission" date="2019-06" db="EMBL/GenBank/DDBJ databases">
        <title>Sequencing the genomes of 1000 actinobacteria strains.</title>
        <authorList>
            <person name="Klenk H.-P."/>
        </authorList>
    </citation>
    <scope>NUCLEOTIDE SEQUENCE [LARGE SCALE GENOMIC DNA]</scope>
    <source>
        <strain evidence="3 4">DSM 45015</strain>
    </source>
</reference>
<evidence type="ECO:0000313" key="3">
    <source>
        <dbReference type="EMBL" id="TQN33229.1"/>
    </source>
</evidence>
<evidence type="ECO:0000259" key="2">
    <source>
        <dbReference type="Pfam" id="PF01243"/>
    </source>
</evidence>
<dbReference type="GO" id="GO:0016627">
    <property type="term" value="F:oxidoreductase activity, acting on the CH-CH group of donors"/>
    <property type="evidence" value="ECO:0007669"/>
    <property type="project" value="TreeGrafter"/>
</dbReference>
<dbReference type="InterPro" id="IPR052019">
    <property type="entry name" value="F420H2_bilvrd_red/Heme_oxyg"/>
</dbReference>
<dbReference type="Gene3D" id="2.30.110.10">
    <property type="entry name" value="Electron Transport, Fmn-binding Protein, Chain A"/>
    <property type="match status" value="1"/>
</dbReference>
<organism evidence="3 4">
    <name type="scientific">Haloactinospora alba</name>
    <dbReference type="NCBI Taxonomy" id="405555"/>
    <lineage>
        <taxon>Bacteria</taxon>
        <taxon>Bacillati</taxon>
        <taxon>Actinomycetota</taxon>
        <taxon>Actinomycetes</taxon>
        <taxon>Streptosporangiales</taxon>
        <taxon>Nocardiopsidaceae</taxon>
        <taxon>Haloactinospora</taxon>
    </lineage>
</organism>
<keyword evidence="4" id="KW-1185">Reference proteome</keyword>
<dbReference type="AlphaFoldDB" id="A0A543NN18"/>
<evidence type="ECO:0000313" key="4">
    <source>
        <dbReference type="Proteomes" id="UP000317422"/>
    </source>
</evidence>
<proteinExistence type="predicted"/>
<dbReference type="GO" id="GO:0070967">
    <property type="term" value="F:coenzyme F420 binding"/>
    <property type="evidence" value="ECO:0007669"/>
    <property type="project" value="TreeGrafter"/>
</dbReference>
<dbReference type="PANTHER" id="PTHR35176:SF2">
    <property type="entry name" value="F420H(2)-DEPENDENT REDUCTASE RV1155"/>
    <property type="match status" value="1"/>
</dbReference>
<name>A0A543NN18_9ACTN</name>
<dbReference type="InterPro" id="IPR011576">
    <property type="entry name" value="Pyridox_Oxase_N"/>
</dbReference>
<dbReference type="RefSeq" id="WP_141924623.1">
    <property type="nucleotide sequence ID" value="NZ_VFQC01000001.1"/>
</dbReference>